<sequence>MASPYDNKEPASPYQTPFVWSRASNVHVVTSRESFTAGYEPFESYYKRGDGQRVQVLGVGTVELFTDIAGDAGSGELNKDILRLKKVLYAPGAPVNIIGNPLLDDWNVNTEHLSWWKRGIFNRSGDLFASFEKPRSAGVFEVAVFGHEALRFPEEVLYLPYSEKMDIIQAHWPHSERYRFENTNSNLVEQVIDPAQYNEDAEGYEGYDSVISIEEGKASLNSEETAWQRENFKTEFYLLSHLGLSYWREEDREVGRAYVRKMMRRDKRLEERHAPIEDVGE</sequence>
<keyword evidence="1" id="KW-0675">Receptor</keyword>
<dbReference type="Proteomes" id="UP000554235">
    <property type="component" value="Unassembled WGS sequence"/>
</dbReference>
<dbReference type="PANTHER" id="PTHR40628">
    <property type="entry name" value="CHROMO DOMAIN-CONTAINING PROTEIN"/>
    <property type="match status" value="1"/>
</dbReference>
<comment type="caution">
    <text evidence="1">The sequence shown here is derived from an EMBL/GenBank/DDBJ whole genome shotgun (WGS) entry which is preliminary data.</text>
</comment>
<evidence type="ECO:0000313" key="1">
    <source>
        <dbReference type="EMBL" id="KAF4469469.1"/>
    </source>
</evidence>
<dbReference type="EMBL" id="JAADYS010000469">
    <property type="protein sequence ID" value="KAF4469469.1"/>
    <property type="molecule type" value="Genomic_DNA"/>
</dbReference>
<dbReference type="OrthoDB" id="4232400at2759"/>
<evidence type="ECO:0000313" key="2">
    <source>
        <dbReference type="Proteomes" id="UP000554235"/>
    </source>
</evidence>
<proteinExistence type="predicted"/>
<dbReference type="AlphaFoldDB" id="A0A8H4PBH5"/>
<accession>A0A8H4PBH5</accession>
<reference evidence="1 2" key="1">
    <citation type="submission" date="2020-01" db="EMBL/GenBank/DDBJ databases">
        <title>Identification and distribution of gene clusters putatively required for synthesis of sphingolipid metabolism inhibitors in phylogenetically diverse species of the filamentous fungus Fusarium.</title>
        <authorList>
            <person name="Kim H.-S."/>
            <person name="Busman M."/>
            <person name="Brown D.W."/>
            <person name="Divon H."/>
            <person name="Uhlig S."/>
            <person name="Proctor R.H."/>
        </authorList>
    </citation>
    <scope>NUCLEOTIDE SEQUENCE [LARGE SCALE GENOMIC DNA]</scope>
    <source>
        <strain evidence="1 2">NRRL 20459</strain>
    </source>
</reference>
<name>A0A8H4PBH5_9HYPO</name>
<protein>
    <submittedName>
        <fullName evidence="1">Signal sequence receptor alpha subunit</fullName>
    </submittedName>
</protein>
<keyword evidence="2" id="KW-1185">Reference proteome</keyword>
<gene>
    <name evidence="1" type="ORF">FALBO_3620</name>
</gene>
<organism evidence="1 2">
    <name type="scientific">Fusarium albosuccineum</name>
    <dbReference type="NCBI Taxonomy" id="1237068"/>
    <lineage>
        <taxon>Eukaryota</taxon>
        <taxon>Fungi</taxon>
        <taxon>Dikarya</taxon>
        <taxon>Ascomycota</taxon>
        <taxon>Pezizomycotina</taxon>
        <taxon>Sordariomycetes</taxon>
        <taxon>Hypocreomycetidae</taxon>
        <taxon>Hypocreales</taxon>
        <taxon>Nectriaceae</taxon>
        <taxon>Fusarium</taxon>
        <taxon>Fusarium decemcellulare species complex</taxon>
    </lineage>
</organism>
<dbReference type="PANTHER" id="PTHR40628:SF1">
    <property type="entry name" value="CHROMO DOMAIN-CONTAINING PROTEIN"/>
    <property type="match status" value="1"/>
</dbReference>